<dbReference type="PANTHER" id="PTHR31650:SF41">
    <property type="entry name" value="O-ACYLTRANSFERASE WSD1-LIKE ISOFORM X1"/>
    <property type="match status" value="1"/>
</dbReference>
<name>A0A166D1Q7_DAUCS</name>
<evidence type="ECO:0000313" key="1">
    <source>
        <dbReference type="EMBL" id="WOG86943.1"/>
    </source>
</evidence>
<dbReference type="EMBL" id="CP093344">
    <property type="protein sequence ID" value="WOG86943.1"/>
    <property type="molecule type" value="Genomic_DNA"/>
</dbReference>
<accession>A0A166D1Q7</accession>
<dbReference type="GO" id="GO:0019432">
    <property type="term" value="P:triglyceride biosynthetic process"/>
    <property type="evidence" value="ECO:0007669"/>
    <property type="project" value="TreeGrafter"/>
</dbReference>
<proteinExistence type="predicted"/>
<reference evidence="1" key="2">
    <citation type="submission" date="2022-03" db="EMBL/GenBank/DDBJ databases">
        <title>Draft title - Genomic analysis of global carrot germplasm unveils the trajectory of domestication and the origin of high carotenoid orange carrot.</title>
        <authorList>
            <person name="Iorizzo M."/>
            <person name="Ellison S."/>
            <person name="Senalik D."/>
            <person name="Macko-Podgorni A."/>
            <person name="Grzebelus D."/>
            <person name="Bostan H."/>
            <person name="Rolling W."/>
            <person name="Curaba J."/>
            <person name="Simon P."/>
        </authorList>
    </citation>
    <scope>NUCLEOTIDE SEQUENCE</scope>
    <source>
        <tissue evidence="1">Leaf</tissue>
    </source>
</reference>
<reference evidence="1" key="1">
    <citation type="journal article" date="2016" name="Nat. Genet.">
        <title>A high-quality carrot genome assembly provides new insights into carotenoid accumulation and asterid genome evolution.</title>
        <authorList>
            <person name="Iorizzo M."/>
            <person name="Ellison S."/>
            <person name="Senalik D."/>
            <person name="Zeng P."/>
            <person name="Satapoomin P."/>
            <person name="Huang J."/>
            <person name="Bowman M."/>
            <person name="Iovene M."/>
            <person name="Sanseverino W."/>
            <person name="Cavagnaro P."/>
            <person name="Yildiz M."/>
            <person name="Macko-Podgorni A."/>
            <person name="Moranska E."/>
            <person name="Grzebelus E."/>
            <person name="Grzebelus D."/>
            <person name="Ashrafi H."/>
            <person name="Zheng Z."/>
            <person name="Cheng S."/>
            <person name="Spooner D."/>
            <person name="Van Deynze A."/>
            <person name="Simon P."/>
        </authorList>
    </citation>
    <scope>NUCLEOTIDE SEQUENCE</scope>
    <source>
        <tissue evidence="1">Leaf</tissue>
    </source>
</reference>
<gene>
    <name evidence="1" type="ORF">DCAR_0206162</name>
</gene>
<dbReference type="GO" id="GO:0005886">
    <property type="term" value="C:plasma membrane"/>
    <property type="evidence" value="ECO:0007669"/>
    <property type="project" value="TreeGrafter"/>
</dbReference>
<evidence type="ECO:0000313" key="2">
    <source>
        <dbReference type="Proteomes" id="UP000077755"/>
    </source>
</evidence>
<protein>
    <submittedName>
        <fullName evidence="1">Uncharacterized protein</fullName>
    </submittedName>
</protein>
<keyword evidence="2" id="KW-1185">Reference proteome</keyword>
<sequence length="100" mass="11468">MSMLLSCCQKSNDPEMLPEIKNATAVRRDANLLRLVVKLMKVMFFTVVYVMELMMRSLWVKDKRTALSGGAGVELWPRCLVTAKFRLDDMKIVKNIVAMQ</sequence>
<dbReference type="PANTHER" id="PTHR31650">
    <property type="entry name" value="O-ACYLTRANSFERASE (WSD1-LIKE) FAMILY PROTEIN"/>
    <property type="match status" value="1"/>
</dbReference>
<dbReference type="AlphaFoldDB" id="A0A166D1Q7"/>
<dbReference type="InterPro" id="IPR045034">
    <property type="entry name" value="O-acyltransferase_WSD1-like"/>
</dbReference>
<dbReference type="Proteomes" id="UP000077755">
    <property type="component" value="Chromosome 2"/>
</dbReference>
<dbReference type="GO" id="GO:0008374">
    <property type="term" value="F:O-acyltransferase activity"/>
    <property type="evidence" value="ECO:0007669"/>
    <property type="project" value="InterPro"/>
</dbReference>
<organism evidence="1 2">
    <name type="scientific">Daucus carota subsp. sativus</name>
    <name type="common">Carrot</name>
    <dbReference type="NCBI Taxonomy" id="79200"/>
    <lineage>
        <taxon>Eukaryota</taxon>
        <taxon>Viridiplantae</taxon>
        <taxon>Streptophyta</taxon>
        <taxon>Embryophyta</taxon>
        <taxon>Tracheophyta</taxon>
        <taxon>Spermatophyta</taxon>
        <taxon>Magnoliopsida</taxon>
        <taxon>eudicotyledons</taxon>
        <taxon>Gunneridae</taxon>
        <taxon>Pentapetalae</taxon>
        <taxon>asterids</taxon>
        <taxon>campanulids</taxon>
        <taxon>Apiales</taxon>
        <taxon>Apiaceae</taxon>
        <taxon>Apioideae</taxon>
        <taxon>Scandiceae</taxon>
        <taxon>Daucinae</taxon>
        <taxon>Daucus</taxon>
        <taxon>Daucus sect. Daucus</taxon>
    </lineage>
</organism>
<dbReference type="Gramene" id="KZN04629">
    <property type="protein sequence ID" value="KZN04629"/>
    <property type="gene ID" value="DCAR_005466"/>
</dbReference>